<keyword evidence="3" id="KW-1185">Reference proteome</keyword>
<feature type="transmembrane region" description="Helical" evidence="1">
    <location>
        <begin position="6"/>
        <end position="27"/>
    </location>
</feature>
<sequence length="166" mass="17982">MDALLQTYWPVIVIAIVLGIIAGWIIFRPRQSVRLSEDEGLRRPHMEGIEKSGEGRSIIDQGAAATADIAGQALQAEVHEQLPGATGEPDDLKRLKGVGPKLAAMLNGMGITRFDQIAKLTPAQVEAIDAKLGAFSGRFQRDRIVEQADYLARGDTAGYEVKFGKL</sequence>
<organism evidence="2 3">
    <name type="scientific">Sphingomicrobium lutaoense</name>
    <dbReference type="NCBI Taxonomy" id="515949"/>
    <lineage>
        <taxon>Bacteria</taxon>
        <taxon>Pseudomonadati</taxon>
        <taxon>Pseudomonadota</taxon>
        <taxon>Alphaproteobacteria</taxon>
        <taxon>Sphingomonadales</taxon>
        <taxon>Sphingomonadaceae</taxon>
        <taxon>Sphingomicrobium</taxon>
    </lineage>
</organism>
<gene>
    <name evidence="2" type="ORF">FHS50_001645</name>
</gene>
<dbReference type="RefSeq" id="WP_183933973.1">
    <property type="nucleotide sequence ID" value="NZ_JACICF010000002.1"/>
</dbReference>
<evidence type="ECO:0000313" key="2">
    <source>
        <dbReference type="EMBL" id="MBB3764583.1"/>
    </source>
</evidence>
<dbReference type="EMBL" id="JACICF010000002">
    <property type="protein sequence ID" value="MBB3764583.1"/>
    <property type="molecule type" value="Genomic_DNA"/>
</dbReference>
<reference evidence="2 3" key="1">
    <citation type="submission" date="2020-08" db="EMBL/GenBank/DDBJ databases">
        <title>Genomic Encyclopedia of Type Strains, Phase IV (KMG-IV): sequencing the most valuable type-strain genomes for metagenomic binning, comparative biology and taxonomic classification.</title>
        <authorList>
            <person name="Goeker M."/>
        </authorList>
    </citation>
    <scope>NUCLEOTIDE SEQUENCE [LARGE SCALE GENOMIC DNA]</scope>
    <source>
        <strain evidence="2 3">DSM 24194</strain>
    </source>
</reference>
<protein>
    <submittedName>
        <fullName evidence="2">Putative flap endonuclease-1-like 5' DNA nuclease</fullName>
    </submittedName>
</protein>
<keyword evidence="1" id="KW-1133">Transmembrane helix</keyword>
<keyword evidence="1" id="KW-0812">Transmembrane</keyword>
<comment type="caution">
    <text evidence="2">The sequence shown here is derived from an EMBL/GenBank/DDBJ whole genome shotgun (WGS) entry which is preliminary data.</text>
</comment>
<accession>A0A839Z428</accession>
<evidence type="ECO:0000313" key="3">
    <source>
        <dbReference type="Proteomes" id="UP000578569"/>
    </source>
</evidence>
<name>A0A839Z428_9SPHN</name>
<keyword evidence="2" id="KW-0378">Hydrolase</keyword>
<keyword evidence="1" id="KW-0472">Membrane</keyword>
<proteinExistence type="predicted"/>
<evidence type="ECO:0000256" key="1">
    <source>
        <dbReference type="SAM" id="Phobius"/>
    </source>
</evidence>
<dbReference type="AlphaFoldDB" id="A0A839Z428"/>
<dbReference type="Proteomes" id="UP000578569">
    <property type="component" value="Unassembled WGS sequence"/>
</dbReference>
<dbReference type="GO" id="GO:0004519">
    <property type="term" value="F:endonuclease activity"/>
    <property type="evidence" value="ECO:0007669"/>
    <property type="project" value="UniProtKB-KW"/>
</dbReference>
<keyword evidence="2" id="KW-0255">Endonuclease</keyword>
<keyword evidence="2" id="KW-0540">Nuclease</keyword>
<dbReference type="Gene3D" id="1.10.150.20">
    <property type="entry name" value="5' to 3' exonuclease, C-terminal subdomain"/>
    <property type="match status" value="1"/>
</dbReference>